<keyword evidence="1" id="KW-0812">Transmembrane</keyword>
<sequence>MRRNRTIPKTHPPGLGGLVASMLVIGLTSAGALYSL</sequence>
<evidence type="ECO:0000313" key="2">
    <source>
        <dbReference type="EMBL" id="RKS43154.1"/>
    </source>
</evidence>
<proteinExistence type="predicted"/>
<evidence type="ECO:0000313" key="3">
    <source>
        <dbReference type="Proteomes" id="UP000273626"/>
    </source>
</evidence>
<dbReference type="EMBL" id="RBLI01000003">
    <property type="protein sequence ID" value="RKS43154.1"/>
    <property type="molecule type" value="Genomic_DNA"/>
</dbReference>
<evidence type="ECO:0000256" key="1">
    <source>
        <dbReference type="SAM" id="Phobius"/>
    </source>
</evidence>
<feature type="transmembrane region" description="Helical" evidence="1">
    <location>
        <begin position="12"/>
        <end position="34"/>
    </location>
</feature>
<reference evidence="2" key="1">
    <citation type="submission" date="2018-10" db="EMBL/GenBank/DDBJ databases">
        <title>Genomic Encyclopedia of Archaeal and Bacterial Type Strains, Phase II (KMG-II): from individual species to whole genera.</title>
        <authorList>
            <person name="Goeker M."/>
        </authorList>
    </citation>
    <scope>NUCLEOTIDE SEQUENCE [LARGE SCALE GENOMIC DNA]</scope>
    <source>
        <strain evidence="2">DSM 2944</strain>
    </source>
</reference>
<keyword evidence="3" id="KW-1185">Reference proteome</keyword>
<comment type="caution">
    <text evidence="2">The sequence shown here is derived from an EMBL/GenBank/DDBJ whole genome shotgun (WGS) entry which is preliminary data.</text>
</comment>
<gene>
    <name evidence="2" type="ORF">BDE18_4103</name>
</gene>
<dbReference type="Proteomes" id="UP000273626">
    <property type="component" value="Unassembled WGS sequence"/>
</dbReference>
<accession>A0ABX9S684</accession>
<keyword evidence="1" id="KW-1133">Transmembrane helix</keyword>
<protein>
    <submittedName>
        <fullName evidence="2">Uncharacterized protein</fullName>
    </submittedName>
</protein>
<name>A0ABX9S684_PARPN</name>
<keyword evidence="1" id="KW-0472">Membrane</keyword>
<organism evidence="2 3">
    <name type="scientific">Paracoccus pantotrophus</name>
    <name type="common">Thiosphaera pantotropha</name>
    <dbReference type="NCBI Taxonomy" id="82367"/>
    <lineage>
        <taxon>Bacteria</taxon>
        <taxon>Pseudomonadati</taxon>
        <taxon>Pseudomonadota</taxon>
        <taxon>Alphaproteobacteria</taxon>
        <taxon>Rhodobacterales</taxon>
        <taxon>Paracoccaceae</taxon>
        <taxon>Paracoccus</taxon>
    </lineage>
</organism>